<dbReference type="Proteomes" id="UP001642720">
    <property type="component" value="Unassembled WGS sequence"/>
</dbReference>
<dbReference type="EMBL" id="PPTA01000008">
    <property type="protein sequence ID" value="TFB01691.1"/>
    <property type="molecule type" value="Genomic_DNA"/>
</dbReference>
<organism evidence="2 3">
    <name type="scientific">Trichoderma ghanense</name>
    <dbReference type="NCBI Taxonomy" id="65468"/>
    <lineage>
        <taxon>Eukaryota</taxon>
        <taxon>Fungi</taxon>
        <taxon>Dikarya</taxon>
        <taxon>Ascomycota</taxon>
        <taxon>Pezizomycotina</taxon>
        <taxon>Sordariomycetes</taxon>
        <taxon>Hypocreomycetidae</taxon>
        <taxon>Hypocreales</taxon>
        <taxon>Hypocreaceae</taxon>
        <taxon>Trichoderma</taxon>
    </lineage>
</organism>
<comment type="caution">
    <text evidence="2">The sequence shown here is derived from an EMBL/GenBank/DDBJ whole genome shotgun (WGS) entry which is preliminary data.</text>
</comment>
<protein>
    <submittedName>
        <fullName evidence="2">Uncharacterized protein</fullName>
    </submittedName>
</protein>
<reference evidence="2 3" key="1">
    <citation type="submission" date="2018-01" db="EMBL/GenBank/DDBJ databases">
        <title>Genome characterization of the sugarcane-associated fungus Trichoderma ghanense CCMA-1212 and their application in lignocelulose bioconversion.</title>
        <authorList>
            <person name="Steindorff A.S."/>
            <person name="Mendes T.D."/>
            <person name="Vilela E.S.D."/>
            <person name="Rodrigues D.S."/>
            <person name="Formighieri E.F."/>
            <person name="Melo I.S."/>
            <person name="Favaro L.C.L."/>
        </authorList>
    </citation>
    <scope>NUCLEOTIDE SEQUENCE [LARGE SCALE GENOMIC DNA]</scope>
    <source>
        <strain evidence="2 3">CCMA-1212</strain>
    </source>
</reference>
<keyword evidence="3" id="KW-1185">Reference proteome</keyword>
<evidence type="ECO:0000256" key="1">
    <source>
        <dbReference type="SAM" id="MobiDB-lite"/>
    </source>
</evidence>
<evidence type="ECO:0000313" key="2">
    <source>
        <dbReference type="EMBL" id="TFB01691.1"/>
    </source>
</evidence>
<name>A0ABY2H1N0_9HYPO</name>
<sequence>MIHPDAQVSLSGNWLLVGPINPLPSLAPGQSKPRPPFSPLICHVRASGSGSQTNAILYHELHAISPRQLLPQSTRDKASRSCVAAIRIPPRTNGHRHTFVQILDRVMLGSVASLKVVARCGRFVQQPPRASRPAKEAFLAGSAGGAAFRPLVGQPSCQRRGGSHSPGVHELTSR</sequence>
<gene>
    <name evidence="2" type="ORF">CCMA1212_006576</name>
</gene>
<dbReference type="GeneID" id="300578238"/>
<dbReference type="RefSeq" id="XP_073557892.1">
    <property type="nucleotide sequence ID" value="XM_073703788.1"/>
</dbReference>
<feature type="region of interest" description="Disordered" evidence="1">
    <location>
        <begin position="150"/>
        <end position="174"/>
    </location>
</feature>
<proteinExistence type="predicted"/>
<evidence type="ECO:0000313" key="3">
    <source>
        <dbReference type="Proteomes" id="UP001642720"/>
    </source>
</evidence>
<accession>A0ABY2H1N0</accession>